<evidence type="ECO:0000259" key="2">
    <source>
        <dbReference type="Pfam" id="PF05305"/>
    </source>
</evidence>
<dbReference type="KEGG" id="mcee:MCEL_43450"/>
<name>A0A7I7RNZ4_MYCCF</name>
<protein>
    <recommendedName>
        <fullName evidence="2">DUF732 domain-containing protein</fullName>
    </recommendedName>
</protein>
<dbReference type="AlphaFoldDB" id="A0A7I7RNZ4"/>
<proteinExistence type="predicted"/>
<evidence type="ECO:0000313" key="3">
    <source>
        <dbReference type="EMBL" id="BBY46050.1"/>
    </source>
</evidence>
<dbReference type="RefSeq" id="WP_234806256.1">
    <property type="nucleotide sequence ID" value="NZ_AP022591.1"/>
</dbReference>
<reference evidence="3 4" key="1">
    <citation type="journal article" date="2019" name="Emerg. Microbes Infect.">
        <title>Comprehensive subspecies identification of 175 nontuberculous mycobacteria species based on 7547 genomic profiles.</title>
        <authorList>
            <person name="Matsumoto Y."/>
            <person name="Kinjo T."/>
            <person name="Motooka D."/>
            <person name="Nabeya D."/>
            <person name="Jung N."/>
            <person name="Uechi K."/>
            <person name="Horii T."/>
            <person name="Iida T."/>
            <person name="Fujita J."/>
            <person name="Nakamura S."/>
        </authorList>
    </citation>
    <scope>NUCLEOTIDE SEQUENCE [LARGE SCALE GENOMIC DNA]</scope>
    <source>
        <strain evidence="3 4">JCM 18439</strain>
    </source>
</reference>
<dbReference type="Pfam" id="PF05305">
    <property type="entry name" value="DUF732"/>
    <property type="match status" value="1"/>
</dbReference>
<dbReference type="InterPro" id="IPR007969">
    <property type="entry name" value="DUF732"/>
</dbReference>
<evidence type="ECO:0000313" key="4">
    <source>
        <dbReference type="Proteomes" id="UP000466431"/>
    </source>
</evidence>
<dbReference type="EMBL" id="AP022591">
    <property type="protein sequence ID" value="BBY46050.1"/>
    <property type="molecule type" value="Genomic_DNA"/>
</dbReference>
<organism evidence="3 4">
    <name type="scientific">Mycolicibacterium celeriflavum</name>
    <name type="common">Mycobacterium celeriflavum</name>
    <dbReference type="NCBI Taxonomy" id="1249101"/>
    <lineage>
        <taxon>Bacteria</taxon>
        <taxon>Bacillati</taxon>
        <taxon>Actinomycetota</taxon>
        <taxon>Actinomycetes</taxon>
        <taxon>Mycobacteriales</taxon>
        <taxon>Mycobacteriaceae</taxon>
        <taxon>Mycolicibacterium</taxon>
    </lineage>
</organism>
<keyword evidence="4" id="KW-1185">Reference proteome</keyword>
<keyword evidence="1" id="KW-0732">Signal</keyword>
<dbReference type="Proteomes" id="UP000466431">
    <property type="component" value="Chromosome"/>
</dbReference>
<evidence type="ECO:0000256" key="1">
    <source>
        <dbReference type="SAM" id="SignalP"/>
    </source>
</evidence>
<feature type="signal peptide" evidence="1">
    <location>
        <begin position="1"/>
        <end position="19"/>
    </location>
</feature>
<sequence length="93" mass="9363">MRRIVGSLIAAAVTAVGFAAPAAADQAEFVRKLQEQYVFLTADQLIAAGNKVCAATASGVPASDAVMMVRDDLGVSVPAAGDIVSLAVVELGC</sequence>
<gene>
    <name evidence="3" type="ORF">MCEL_43450</name>
</gene>
<feature type="chain" id="PRO_5039570416" description="DUF732 domain-containing protein" evidence="1">
    <location>
        <begin position="20"/>
        <end position="93"/>
    </location>
</feature>
<feature type="domain" description="DUF732" evidence="2">
    <location>
        <begin position="25"/>
        <end position="90"/>
    </location>
</feature>
<accession>A0A7I7RNZ4</accession>